<evidence type="ECO:0000313" key="2">
    <source>
        <dbReference type="Proteomes" id="UP000289738"/>
    </source>
</evidence>
<sequence length="79" mass="9265">MARDNRTKNIKNDKYDRKNWTRAEVDHFKVEYASRILFVEMNQERDRGIRESEAVILSKPSAVLLSLYCQLGSDDIDSD</sequence>
<reference evidence="1 2" key="1">
    <citation type="submission" date="2019-01" db="EMBL/GenBank/DDBJ databases">
        <title>Sequencing of cultivated peanut Arachis hypogaea provides insights into genome evolution and oil improvement.</title>
        <authorList>
            <person name="Chen X."/>
        </authorList>
    </citation>
    <scope>NUCLEOTIDE SEQUENCE [LARGE SCALE GENOMIC DNA]</scope>
    <source>
        <strain evidence="2">cv. Fuhuasheng</strain>
        <tissue evidence="1">Leaves</tissue>
    </source>
</reference>
<protein>
    <submittedName>
        <fullName evidence="1">Uncharacterized protein</fullName>
    </submittedName>
</protein>
<dbReference type="Proteomes" id="UP000289738">
    <property type="component" value="Chromosome A06"/>
</dbReference>
<name>A0A445CRQ8_ARAHY</name>
<comment type="caution">
    <text evidence="1">The sequence shown here is derived from an EMBL/GenBank/DDBJ whole genome shotgun (WGS) entry which is preliminary data.</text>
</comment>
<dbReference type="EMBL" id="SDMP01000006">
    <property type="protein sequence ID" value="RYR53636.1"/>
    <property type="molecule type" value="Genomic_DNA"/>
</dbReference>
<organism evidence="1 2">
    <name type="scientific">Arachis hypogaea</name>
    <name type="common">Peanut</name>
    <dbReference type="NCBI Taxonomy" id="3818"/>
    <lineage>
        <taxon>Eukaryota</taxon>
        <taxon>Viridiplantae</taxon>
        <taxon>Streptophyta</taxon>
        <taxon>Embryophyta</taxon>
        <taxon>Tracheophyta</taxon>
        <taxon>Spermatophyta</taxon>
        <taxon>Magnoliopsida</taxon>
        <taxon>eudicotyledons</taxon>
        <taxon>Gunneridae</taxon>
        <taxon>Pentapetalae</taxon>
        <taxon>rosids</taxon>
        <taxon>fabids</taxon>
        <taxon>Fabales</taxon>
        <taxon>Fabaceae</taxon>
        <taxon>Papilionoideae</taxon>
        <taxon>50 kb inversion clade</taxon>
        <taxon>dalbergioids sensu lato</taxon>
        <taxon>Dalbergieae</taxon>
        <taxon>Pterocarpus clade</taxon>
        <taxon>Arachis</taxon>
    </lineage>
</organism>
<keyword evidence="2" id="KW-1185">Reference proteome</keyword>
<dbReference type="AlphaFoldDB" id="A0A445CRQ8"/>
<evidence type="ECO:0000313" key="1">
    <source>
        <dbReference type="EMBL" id="RYR53636.1"/>
    </source>
</evidence>
<proteinExistence type="predicted"/>
<accession>A0A445CRQ8</accession>
<gene>
    <name evidence="1" type="ORF">Ahy_A06g028827</name>
</gene>